<keyword evidence="2 5" id="KW-0812">Transmembrane</keyword>
<dbReference type="AlphaFoldDB" id="A0A6G9YNU1"/>
<feature type="transmembrane region" description="Helical" evidence="5">
    <location>
        <begin position="78"/>
        <end position="97"/>
    </location>
</feature>
<sequence>MNLCTTSRTARLAYLGATGVLLAESTVGSYWDLARISYVRDVFERLEYPVYLATILGVAKAAAVAAIVTPGFPKAEEWAYAGLTFVYAGAAASHIAVRDEPKAWLGPLGFAGLSLVSWALRPASGRRNPLVPIRHA</sequence>
<reference evidence="6 7" key="1">
    <citation type="journal article" date="2019" name="ACS Chem. Biol.">
        <title>Identification and Mobilization of a Cryptic Antibiotic Biosynthesis Gene Locus from a Human-Pathogenic Nocardia Isolate.</title>
        <authorList>
            <person name="Herisse M."/>
            <person name="Ishida K."/>
            <person name="Porter J.L."/>
            <person name="Howden B."/>
            <person name="Hertweck C."/>
            <person name="Stinear T.P."/>
            <person name="Pidot S.J."/>
        </authorList>
    </citation>
    <scope>NUCLEOTIDE SEQUENCE [LARGE SCALE GENOMIC DNA]</scope>
    <source>
        <strain evidence="6 7">AUSMDU00012717</strain>
    </source>
</reference>
<evidence type="ECO:0000256" key="4">
    <source>
        <dbReference type="ARBA" id="ARBA00023136"/>
    </source>
</evidence>
<evidence type="ECO:0000256" key="5">
    <source>
        <dbReference type="SAM" id="Phobius"/>
    </source>
</evidence>
<comment type="subcellular location">
    <subcellularLocation>
        <location evidence="1">Membrane</location>
        <topology evidence="1">Multi-pass membrane protein</topology>
    </subcellularLocation>
</comment>
<gene>
    <name evidence="6" type="ORF">F5544_33790</name>
</gene>
<feature type="transmembrane region" description="Helical" evidence="5">
    <location>
        <begin position="12"/>
        <end position="31"/>
    </location>
</feature>
<evidence type="ECO:0000313" key="6">
    <source>
        <dbReference type="EMBL" id="QIS14593.1"/>
    </source>
</evidence>
<proteinExistence type="predicted"/>
<dbReference type="EMBL" id="CP046172">
    <property type="protein sequence ID" value="QIS14593.1"/>
    <property type="molecule type" value="Genomic_DNA"/>
</dbReference>
<organism evidence="6 7">
    <name type="scientific">Nocardia arthritidis</name>
    <dbReference type="NCBI Taxonomy" id="228602"/>
    <lineage>
        <taxon>Bacteria</taxon>
        <taxon>Bacillati</taxon>
        <taxon>Actinomycetota</taxon>
        <taxon>Actinomycetes</taxon>
        <taxon>Mycobacteriales</taxon>
        <taxon>Nocardiaceae</taxon>
        <taxon>Nocardia</taxon>
    </lineage>
</organism>
<protein>
    <submittedName>
        <fullName evidence="6">DoxX family protein</fullName>
    </submittedName>
</protein>
<evidence type="ECO:0000256" key="1">
    <source>
        <dbReference type="ARBA" id="ARBA00004141"/>
    </source>
</evidence>
<dbReference type="RefSeq" id="WP_167476977.1">
    <property type="nucleotide sequence ID" value="NZ_CP046172.1"/>
</dbReference>
<keyword evidence="4 5" id="KW-0472">Membrane</keyword>
<dbReference type="PIRSF" id="PIRSF030066">
    <property type="entry name" value="UCP030066"/>
    <property type="match status" value="1"/>
</dbReference>
<dbReference type="InterPro" id="IPR032808">
    <property type="entry name" value="DoxX"/>
</dbReference>
<feature type="transmembrane region" description="Helical" evidence="5">
    <location>
        <begin position="103"/>
        <end position="120"/>
    </location>
</feature>
<evidence type="ECO:0000256" key="2">
    <source>
        <dbReference type="ARBA" id="ARBA00022692"/>
    </source>
</evidence>
<evidence type="ECO:0000256" key="3">
    <source>
        <dbReference type="ARBA" id="ARBA00022989"/>
    </source>
</evidence>
<dbReference type="Pfam" id="PF13564">
    <property type="entry name" value="DoxX_2"/>
    <property type="match status" value="1"/>
</dbReference>
<dbReference type="GO" id="GO:0016020">
    <property type="term" value="C:membrane"/>
    <property type="evidence" value="ECO:0007669"/>
    <property type="project" value="UniProtKB-SubCell"/>
</dbReference>
<evidence type="ECO:0000313" key="7">
    <source>
        <dbReference type="Proteomes" id="UP000503540"/>
    </source>
</evidence>
<accession>A0A6G9YNU1</accession>
<dbReference type="KEGG" id="nah:F5544_33790"/>
<keyword evidence="7" id="KW-1185">Reference proteome</keyword>
<dbReference type="InterPro" id="IPR016944">
    <property type="entry name" value="UCP030066"/>
</dbReference>
<dbReference type="Proteomes" id="UP000503540">
    <property type="component" value="Chromosome"/>
</dbReference>
<feature type="transmembrane region" description="Helical" evidence="5">
    <location>
        <begin position="51"/>
        <end position="71"/>
    </location>
</feature>
<keyword evidence="3 5" id="KW-1133">Transmembrane helix</keyword>
<name>A0A6G9YNU1_9NOCA</name>